<feature type="compositionally biased region" description="Low complexity" evidence="1">
    <location>
        <begin position="249"/>
        <end position="259"/>
    </location>
</feature>
<dbReference type="EMBL" id="BSUL01000001">
    <property type="protein sequence ID" value="GMA26750.1"/>
    <property type="molecule type" value="Genomic_DNA"/>
</dbReference>
<protein>
    <recommendedName>
        <fullName evidence="3">PKD domain-containing protein</fullName>
    </recommendedName>
</protein>
<evidence type="ECO:0000259" key="3">
    <source>
        <dbReference type="PROSITE" id="PS50093"/>
    </source>
</evidence>
<organism evidence="4 5">
    <name type="scientific">Arenivirga flava</name>
    <dbReference type="NCBI Taxonomy" id="1930060"/>
    <lineage>
        <taxon>Bacteria</taxon>
        <taxon>Bacillati</taxon>
        <taxon>Actinomycetota</taxon>
        <taxon>Actinomycetes</taxon>
        <taxon>Micrococcales</taxon>
        <taxon>Microbacteriaceae</taxon>
        <taxon>Arenivirga</taxon>
    </lineage>
</organism>
<evidence type="ECO:0000313" key="4">
    <source>
        <dbReference type="EMBL" id="GMA26750.1"/>
    </source>
</evidence>
<feature type="region of interest" description="Disordered" evidence="1">
    <location>
        <begin position="46"/>
        <end position="132"/>
    </location>
</feature>
<evidence type="ECO:0000256" key="1">
    <source>
        <dbReference type="SAM" id="MobiDB-lite"/>
    </source>
</evidence>
<name>A0AA37UH21_9MICO</name>
<feature type="region of interest" description="Disordered" evidence="1">
    <location>
        <begin position="245"/>
        <end position="301"/>
    </location>
</feature>
<reference evidence="4 5" key="1">
    <citation type="journal article" date="2014" name="Int. J. Syst. Evol. Microbiol.">
        <title>Complete genome sequence of Corynebacterium casei LMG S-19264T (=DSM 44701T), isolated from a smear-ripened cheese.</title>
        <authorList>
            <consortium name="US DOE Joint Genome Institute (JGI-PGF)"/>
            <person name="Walter F."/>
            <person name="Albersmeier A."/>
            <person name="Kalinowski J."/>
            <person name="Ruckert C."/>
        </authorList>
    </citation>
    <scope>NUCLEOTIDE SEQUENCE [LARGE SCALE GENOMIC DNA]</scope>
    <source>
        <strain evidence="4 5">NBRC 112289</strain>
    </source>
</reference>
<feature type="chain" id="PRO_5041233048" description="PKD domain-containing protein" evidence="2">
    <location>
        <begin position="26"/>
        <end position="416"/>
    </location>
</feature>
<feature type="compositionally biased region" description="Low complexity" evidence="1">
    <location>
        <begin position="267"/>
        <end position="290"/>
    </location>
</feature>
<dbReference type="AlphaFoldDB" id="A0AA37UH21"/>
<dbReference type="PROSITE" id="PS50093">
    <property type="entry name" value="PKD"/>
    <property type="match status" value="1"/>
</dbReference>
<evidence type="ECO:0000313" key="5">
    <source>
        <dbReference type="Proteomes" id="UP001157160"/>
    </source>
</evidence>
<feature type="domain" description="PKD" evidence="3">
    <location>
        <begin position="183"/>
        <end position="235"/>
    </location>
</feature>
<evidence type="ECO:0000256" key="2">
    <source>
        <dbReference type="SAM" id="SignalP"/>
    </source>
</evidence>
<keyword evidence="5" id="KW-1185">Reference proteome</keyword>
<dbReference type="Proteomes" id="UP001157160">
    <property type="component" value="Unassembled WGS sequence"/>
</dbReference>
<dbReference type="CDD" id="cd00146">
    <property type="entry name" value="PKD"/>
    <property type="match status" value="1"/>
</dbReference>
<feature type="region of interest" description="Disordered" evidence="1">
    <location>
        <begin position="350"/>
        <end position="378"/>
    </location>
</feature>
<feature type="compositionally biased region" description="Polar residues" evidence="1">
    <location>
        <begin position="67"/>
        <end position="77"/>
    </location>
</feature>
<dbReference type="InterPro" id="IPR000601">
    <property type="entry name" value="PKD_dom"/>
</dbReference>
<accession>A0AA37UH21</accession>
<feature type="signal peptide" evidence="2">
    <location>
        <begin position="1"/>
        <end position="25"/>
    </location>
</feature>
<sequence>MARSKLLLTLAVVTLLSLLPGAASAASGAGGTECGRLQQVAGSCPVIESDSDGRTVTLDGAVGARSDANQSRSSEATGSGPGKNDSPSMKPEAPDPRDCLPVNVVGSGEGCLAGEDQPPQDTPGPAPTVTINDLASFSPRADRLSAEPGDWAITGLPVNPVADDAPVSASGELLGLPAEVRFTPVEFLWDRGDGSTLSTPDGGATWAELGQAEFSDTRTSHVYDDPGVYTLALSVRFAAEYSVGGGLGRRSPAPWCRSPARSRSRSAARAPCSSTGTAAREPAAPAADRALQPERSGSYGGLLAEALPDAGRCGEAPPHPFRSSSTRCWGASPTVGRVPACPAVVEAPQCGGSDASRRPRSPLAPSVPPPANRAGNAIDKGQPAHRIAIQFIQVCAGSWLRLKGNPDEREPEHRRR</sequence>
<keyword evidence="2" id="KW-0732">Signal</keyword>
<gene>
    <name evidence="4" type="ORF">GCM10025874_00030</name>
</gene>
<proteinExistence type="predicted"/>
<comment type="caution">
    <text evidence="4">The sequence shown here is derived from an EMBL/GenBank/DDBJ whole genome shotgun (WGS) entry which is preliminary data.</text>
</comment>